<evidence type="ECO:0000313" key="1">
    <source>
        <dbReference type="EMBL" id="KAI4376533.1"/>
    </source>
</evidence>
<reference evidence="2" key="1">
    <citation type="journal article" date="2023" name="Front. Plant Sci.">
        <title>Chromosomal-level genome assembly of Melastoma candidum provides insights into trichome evolution.</title>
        <authorList>
            <person name="Zhong Y."/>
            <person name="Wu W."/>
            <person name="Sun C."/>
            <person name="Zou P."/>
            <person name="Liu Y."/>
            <person name="Dai S."/>
            <person name="Zhou R."/>
        </authorList>
    </citation>
    <scope>NUCLEOTIDE SEQUENCE [LARGE SCALE GENOMIC DNA]</scope>
</reference>
<keyword evidence="2" id="KW-1185">Reference proteome</keyword>
<dbReference type="EMBL" id="CM042883">
    <property type="protein sequence ID" value="KAI4376533.1"/>
    <property type="molecule type" value="Genomic_DNA"/>
</dbReference>
<organism evidence="1 2">
    <name type="scientific">Melastoma candidum</name>
    <dbReference type="NCBI Taxonomy" id="119954"/>
    <lineage>
        <taxon>Eukaryota</taxon>
        <taxon>Viridiplantae</taxon>
        <taxon>Streptophyta</taxon>
        <taxon>Embryophyta</taxon>
        <taxon>Tracheophyta</taxon>
        <taxon>Spermatophyta</taxon>
        <taxon>Magnoliopsida</taxon>
        <taxon>eudicotyledons</taxon>
        <taxon>Gunneridae</taxon>
        <taxon>Pentapetalae</taxon>
        <taxon>rosids</taxon>
        <taxon>malvids</taxon>
        <taxon>Myrtales</taxon>
        <taxon>Melastomataceae</taxon>
        <taxon>Melastomatoideae</taxon>
        <taxon>Melastomateae</taxon>
        <taxon>Melastoma</taxon>
    </lineage>
</organism>
<evidence type="ECO:0000313" key="2">
    <source>
        <dbReference type="Proteomes" id="UP001057402"/>
    </source>
</evidence>
<sequence length="289" mass="32838">MGFLSTFFTPSYLFLFVNLIIGTIYILSRLSTHHPAKPDHAVPLGRTPSSLLHRFRSTDLPFHKFESHPEPDLVHQDHTPGLDSVEVGRSPLPRTPSLLERFRSSNFYQKNFEPEPVVNTAEAAYAPTVSREPPPTLSRTSSLLNQMKSIGFYHPKSNQQTETEPAKGTNSPTLARAPSFLERVRSIKFSAFYKQGELRPDPDADDEDWDRPVDDHATHVPLERMGEQGPKLRMRKTASEKSAEDDEDAEGKGIDAKADDFIQRFRHQLRLQRLDSLKRYMDMLTGAAR</sequence>
<protein>
    <submittedName>
        <fullName evidence="1">Uncharacterized protein</fullName>
    </submittedName>
</protein>
<proteinExistence type="predicted"/>
<gene>
    <name evidence="1" type="ORF">MLD38_014283</name>
</gene>
<name>A0ACB9RGG1_9MYRT</name>
<accession>A0ACB9RGG1</accession>
<comment type="caution">
    <text evidence="1">The sequence shown here is derived from an EMBL/GenBank/DDBJ whole genome shotgun (WGS) entry which is preliminary data.</text>
</comment>
<dbReference type="Proteomes" id="UP001057402">
    <property type="component" value="Chromosome 4"/>
</dbReference>